<evidence type="ECO:0000256" key="2">
    <source>
        <dbReference type="ARBA" id="ARBA00023002"/>
    </source>
</evidence>
<dbReference type="Gene3D" id="3.40.50.720">
    <property type="entry name" value="NAD(P)-binding Rossmann-like Domain"/>
    <property type="match status" value="1"/>
</dbReference>
<dbReference type="PRINTS" id="PR00081">
    <property type="entry name" value="GDHRDH"/>
</dbReference>
<dbReference type="InterPro" id="IPR036291">
    <property type="entry name" value="NAD(P)-bd_dom_sf"/>
</dbReference>
<proteinExistence type="inferred from homology"/>
<accession>A0ABQ5XW31</accession>
<evidence type="ECO:0000313" key="4">
    <source>
        <dbReference type="Proteomes" id="UP001156670"/>
    </source>
</evidence>
<gene>
    <name evidence="3" type="ORF">GCM10007901_41230</name>
</gene>
<sequence length="258" mass="27014">MTSPATPSPFNFHGYRIVITGGSKGIGRSMALAFAASGAAVSICARGQTALDETAEAIASYGASVHKQSCDLADAAAINAYIEDAAKTLGGIDVLINNASGYGFEDKEDDWLAGFNIDMMAPVRTSHAALPYLSTSAHASILHVSSIAALYPRPNTPPYGAMKAALCHYTTSQALALAPKRIRVNAIAPGSIEFEGGLWDRCKHEDPARYAAVLSQIPFGRYGTPEDVAHAALFLASPWAGWITGEILCVGGGQQLSK</sequence>
<dbReference type="PANTHER" id="PTHR43639">
    <property type="entry name" value="OXIDOREDUCTASE, SHORT-CHAIN DEHYDROGENASE/REDUCTASE FAMILY (AFU_ORTHOLOGUE AFUA_5G02870)"/>
    <property type="match status" value="1"/>
</dbReference>
<dbReference type="Proteomes" id="UP001156670">
    <property type="component" value="Unassembled WGS sequence"/>
</dbReference>
<protein>
    <submittedName>
        <fullName evidence="3">3-oxoacyl-ACP reductase</fullName>
    </submittedName>
</protein>
<keyword evidence="2" id="KW-0560">Oxidoreductase</keyword>
<dbReference type="InterPro" id="IPR002347">
    <property type="entry name" value="SDR_fam"/>
</dbReference>
<organism evidence="3 4">
    <name type="scientific">Dyella acidisoli</name>
    <dbReference type="NCBI Taxonomy" id="1867834"/>
    <lineage>
        <taxon>Bacteria</taxon>
        <taxon>Pseudomonadati</taxon>
        <taxon>Pseudomonadota</taxon>
        <taxon>Gammaproteobacteria</taxon>
        <taxon>Lysobacterales</taxon>
        <taxon>Rhodanobacteraceae</taxon>
        <taxon>Dyella</taxon>
    </lineage>
</organism>
<name>A0ABQ5XW31_9GAMM</name>
<dbReference type="SUPFAM" id="SSF51735">
    <property type="entry name" value="NAD(P)-binding Rossmann-fold domains"/>
    <property type="match status" value="1"/>
</dbReference>
<reference evidence="4" key="1">
    <citation type="journal article" date="2019" name="Int. J. Syst. Evol. Microbiol.">
        <title>The Global Catalogue of Microorganisms (GCM) 10K type strain sequencing project: providing services to taxonomists for standard genome sequencing and annotation.</title>
        <authorList>
            <consortium name="The Broad Institute Genomics Platform"/>
            <consortium name="The Broad Institute Genome Sequencing Center for Infectious Disease"/>
            <person name="Wu L."/>
            <person name="Ma J."/>
        </authorList>
    </citation>
    <scope>NUCLEOTIDE SEQUENCE [LARGE SCALE GENOMIC DNA]</scope>
    <source>
        <strain evidence="4">NBRC 111980</strain>
    </source>
</reference>
<dbReference type="RefSeq" id="WP_284322849.1">
    <property type="nucleotide sequence ID" value="NZ_BSOB01000057.1"/>
</dbReference>
<comment type="similarity">
    <text evidence="1">Belongs to the short-chain dehydrogenases/reductases (SDR) family.</text>
</comment>
<evidence type="ECO:0000313" key="3">
    <source>
        <dbReference type="EMBL" id="GLQ95168.1"/>
    </source>
</evidence>
<dbReference type="PRINTS" id="PR00080">
    <property type="entry name" value="SDRFAMILY"/>
</dbReference>
<dbReference type="EMBL" id="BSOB01000057">
    <property type="protein sequence ID" value="GLQ95168.1"/>
    <property type="molecule type" value="Genomic_DNA"/>
</dbReference>
<keyword evidence="4" id="KW-1185">Reference proteome</keyword>
<evidence type="ECO:0000256" key="1">
    <source>
        <dbReference type="ARBA" id="ARBA00006484"/>
    </source>
</evidence>
<comment type="caution">
    <text evidence="3">The sequence shown here is derived from an EMBL/GenBank/DDBJ whole genome shotgun (WGS) entry which is preliminary data.</text>
</comment>
<dbReference type="Pfam" id="PF13561">
    <property type="entry name" value="adh_short_C2"/>
    <property type="match status" value="1"/>
</dbReference>
<dbReference type="PANTHER" id="PTHR43639:SF1">
    <property type="entry name" value="SHORT-CHAIN DEHYDROGENASE_REDUCTASE FAMILY PROTEIN"/>
    <property type="match status" value="1"/>
</dbReference>